<protein>
    <submittedName>
        <fullName evidence="7">2-succinyl-5-enolpyruvyl-6-hydroxy-3-cyclohexene-1-carboxylate synthase</fullName>
    </submittedName>
</protein>
<dbReference type="OrthoDB" id="9791859at2"/>
<evidence type="ECO:0000313" key="8">
    <source>
        <dbReference type="Proteomes" id="UP000253426"/>
    </source>
</evidence>
<dbReference type="PANTHER" id="PTHR42916">
    <property type="entry name" value="2-SUCCINYL-5-ENOLPYRUVYL-6-HYDROXY-3-CYCLOHEXENE-1-CARBOXYLATE SYNTHASE"/>
    <property type="match status" value="1"/>
</dbReference>
<keyword evidence="4" id="KW-0786">Thiamine pyrophosphate</keyword>
<dbReference type="AlphaFoldDB" id="A0A366HRS5"/>
<dbReference type="EMBL" id="QNRR01000003">
    <property type="protein sequence ID" value="RBP45252.1"/>
    <property type="molecule type" value="Genomic_DNA"/>
</dbReference>
<reference evidence="7 8" key="1">
    <citation type="submission" date="2018-06" db="EMBL/GenBank/DDBJ databases">
        <title>Genomic Encyclopedia of Type Strains, Phase IV (KMG-IV): sequencing the most valuable type-strain genomes for metagenomic binning, comparative biology and taxonomic classification.</title>
        <authorList>
            <person name="Goeker M."/>
        </authorList>
    </citation>
    <scope>NUCLEOTIDE SEQUENCE [LARGE SCALE GENOMIC DNA]</scope>
    <source>
        <strain evidence="7 8">DSM 25532</strain>
    </source>
</reference>
<dbReference type="NCBIfam" id="TIGR00173">
    <property type="entry name" value="menD"/>
    <property type="match status" value="1"/>
</dbReference>
<evidence type="ECO:0000256" key="5">
    <source>
        <dbReference type="ARBA" id="ARBA00023211"/>
    </source>
</evidence>
<dbReference type="Gene3D" id="3.40.50.970">
    <property type="match status" value="2"/>
</dbReference>
<proteinExistence type="predicted"/>
<dbReference type="Proteomes" id="UP000253426">
    <property type="component" value="Unassembled WGS sequence"/>
</dbReference>
<evidence type="ECO:0000256" key="2">
    <source>
        <dbReference type="ARBA" id="ARBA00022723"/>
    </source>
</evidence>
<dbReference type="PANTHER" id="PTHR42916:SF1">
    <property type="entry name" value="PROTEIN PHYLLO, CHLOROPLASTIC"/>
    <property type="match status" value="1"/>
</dbReference>
<keyword evidence="3" id="KW-0460">Magnesium</keyword>
<dbReference type="GO" id="GO:0009234">
    <property type="term" value="P:menaquinone biosynthetic process"/>
    <property type="evidence" value="ECO:0007669"/>
    <property type="project" value="InterPro"/>
</dbReference>
<dbReference type="Pfam" id="PF02776">
    <property type="entry name" value="TPP_enzyme_N"/>
    <property type="match status" value="1"/>
</dbReference>
<dbReference type="GO" id="GO:0030976">
    <property type="term" value="F:thiamine pyrophosphate binding"/>
    <property type="evidence" value="ECO:0007669"/>
    <property type="project" value="InterPro"/>
</dbReference>
<dbReference type="GO" id="GO:0070204">
    <property type="term" value="F:2-succinyl-5-enolpyruvyl-6-hydroxy-3-cyclohexene-1-carboxylic-acid synthase activity"/>
    <property type="evidence" value="ECO:0007669"/>
    <property type="project" value="InterPro"/>
</dbReference>
<evidence type="ECO:0000313" key="7">
    <source>
        <dbReference type="EMBL" id="RBP45252.1"/>
    </source>
</evidence>
<gene>
    <name evidence="7" type="ORF">DES53_103250</name>
</gene>
<dbReference type="InterPro" id="IPR004433">
    <property type="entry name" value="MenaQ_synth_MenD"/>
</dbReference>
<comment type="caution">
    <text evidence="7">The sequence shown here is derived from an EMBL/GenBank/DDBJ whole genome shotgun (WGS) entry which is preliminary data.</text>
</comment>
<evidence type="ECO:0000256" key="1">
    <source>
        <dbReference type="ARBA" id="ARBA00022679"/>
    </source>
</evidence>
<feature type="domain" description="Thiamine pyrophosphate enzyme N-terminal TPP-binding" evidence="6">
    <location>
        <begin position="22"/>
        <end position="131"/>
    </location>
</feature>
<keyword evidence="2" id="KW-0479">Metal-binding</keyword>
<evidence type="ECO:0000256" key="3">
    <source>
        <dbReference type="ARBA" id="ARBA00022842"/>
    </source>
</evidence>
<sequence length="537" mass="59185">MADSNGSPEHTAVQRNVELISALLNELDVMGVREFCVAAGARNAQLLHLLLARRSVVYHFVEERSAAFFALGRVMHSRRPVAVVTTSGTAVAELFPAIMEAHYQALPLIAITADRPSRYRGSGAPQAVEQMGFFGNYVVRDVEMEYRDAEYHATVGRATGGSGPQHFNICLEEGFACFEAEHRDLPARKPTPHPALEWDKVGISKFWSAKGPMLALVGGLHPADVPAARQFLLKVGVPVMAEATSNLLGDDQLKSQLLTGGESVMRAFDAKRVVRLGSVPSWRWWRDLDAREDIPVLNISRAPFRGLSRTEGVVTCSWDVLRHPDFHVPMVASAMPVNTDAERLERALEANPLSEPAWMGHLSRVMGEGSMVMLGNSLPIREWNLASEPPPTGAAFFANRGANGIDGLVSTWLGLSAQSQESWLIVGDLSAVYDLGAPWILPQLKAGKRRLVVINNGGGKIFSRVAWLKDADEGTRRVMENPHGLSFEPWARMWSMDYRLITVPDQLHDDADEGAAIWEVRPDMLQTEAFWKAWQGS</sequence>
<dbReference type="GO" id="GO:0046872">
    <property type="term" value="F:metal ion binding"/>
    <property type="evidence" value="ECO:0007669"/>
    <property type="project" value="UniProtKB-KW"/>
</dbReference>
<dbReference type="CDD" id="cd02009">
    <property type="entry name" value="TPP_SHCHC_synthase"/>
    <property type="match status" value="1"/>
</dbReference>
<dbReference type="RefSeq" id="WP_113958381.1">
    <property type="nucleotide sequence ID" value="NZ_QNRR01000003.1"/>
</dbReference>
<dbReference type="SUPFAM" id="SSF52518">
    <property type="entry name" value="Thiamin diphosphate-binding fold (THDP-binding)"/>
    <property type="match status" value="2"/>
</dbReference>
<evidence type="ECO:0000256" key="4">
    <source>
        <dbReference type="ARBA" id="ARBA00023052"/>
    </source>
</evidence>
<dbReference type="InterPro" id="IPR012001">
    <property type="entry name" value="Thiamin_PyroP_enz_TPP-bd_dom"/>
</dbReference>
<organism evidence="7 8">
    <name type="scientific">Roseimicrobium gellanilyticum</name>
    <dbReference type="NCBI Taxonomy" id="748857"/>
    <lineage>
        <taxon>Bacteria</taxon>
        <taxon>Pseudomonadati</taxon>
        <taxon>Verrucomicrobiota</taxon>
        <taxon>Verrucomicrobiia</taxon>
        <taxon>Verrucomicrobiales</taxon>
        <taxon>Verrucomicrobiaceae</taxon>
        <taxon>Roseimicrobium</taxon>
    </lineage>
</organism>
<evidence type="ECO:0000259" key="6">
    <source>
        <dbReference type="Pfam" id="PF02776"/>
    </source>
</evidence>
<keyword evidence="8" id="KW-1185">Reference proteome</keyword>
<dbReference type="PIRSF" id="PIRSF004983">
    <property type="entry name" value="MenD"/>
    <property type="match status" value="1"/>
</dbReference>
<accession>A0A366HRS5</accession>
<keyword evidence="5" id="KW-0464">Manganese</keyword>
<keyword evidence="1" id="KW-0808">Transferase</keyword>
<dbReference type="InterPro" id="IPR029061">
    <property type="entry name" value="THDP-binding"/>
</dbReference>
<name>A0A366HRS5_9BACT</name>